<dbReference type="OrthoDB" id="3033349at2759"/>
<dbReference type="Proteomes" id="UP000620124">
    <property type="component" value="Unassembled WGS sequence"/>
</dbReference>
<name>A0A8H7DII0_9AGAR</name>
<evidence type="ECO:0000259" key="2">
    <source>
        <dbReference type="Pfam" id="PF16787"/>
    </source>
</evidence>
<dbReference type="AlphaFoldDB" id="A0A8H7DII0"/>
<gene>
    <name evidence="3" type="ORF">MVEN_00119200</name>
</gene>
<evidence type="ECO:0000313" key="3">
    <source>
        <dbReference type="EMBL" id="KAF7372566.1"/>
    </source>
</evidence>
<feature type="compositionally biased region" description="Low complexity" evidence="1">
    <location>
        <begin position="328"/>
        <end position="341"/>
    </location>
</feature>
<dbReference type="Pfam" id="PF16787">
    <property type="entry name" value="NDC10_II"/>
    <property type="match status" value="1"/>
</dbReference>
<proteinExistence type="predicted"/>
<sequence>MVEMGYDNHRKRVNLIYEKNGVNISKVTHAGREFSVKTAREYEATIDGAKVLGSWSDSGSFKPCYNRALPVDALLGVAMFDGARPEAHFLAREFLESPRELTVQIFPWVEDELLALEAREKANPFARDIALRQLFKLLVLFCTVVLQDGVILYKRYPDSHLFNYPPFNSIKFQQFAAASVNRLADIEAKANLALRNLPQNLVCRFQGAIAGVSLAQHAERDETRAYIQRLESQIQLLTPQFMEQSMSKGKDRSRRTQMTPVAIPSPPFSIPDPPAQATMSEFTTVSFDPFDGANNLPFMPALFDFSVPIESSASGADLNHSLAIPGLSTSPHSPASTPTPSFVDPPIPSASVSRLPKCRHGTFSR</sequence>
<feature type="region of interest" description="Disordered" evidence="1">
    <location>
        <begin position="328"/>
        <end position="365"/>
    </location>
</feature>
<organism evidence="3 4">
    <name type="scientific">Mycena venus</name>
    <dbReference type="NCBI Taxonomy" id="2733690"/>
    <lineage>
        <taxon>Eukaryota</taxon>
        <taxon>Fungi</taxon>
        <taxon>Dikarya</taxon>
        <taxon>Basidiomycota</taxon>
        <taxon>Agaricomycotina</taxon>
        <taxon>Agaricomycetes</taxon>
        <taxon>Agaricomycetidae</taxon>
        <taxon>Agaricales</taxon>
        <taxon>Marasmiineae</taxon>
        <taxon>Mycenaceae</taxon>
        <taxon>Mycena</taxon>
    </lineage>
</organism>
<feature type="region of interest" description="Disordered" evidence="1">
    <location>
        <begin position="246"/>
        <end position="269"/>
    </location>
</feature>
<dbReference type="InterPro" id="IPR038279">
    <property type="entry name" value="Ndc10_dom2_sf"/>
</dbReference>
<protein>
    <recommendedName>
        <fullName evidence="2">Ndc10 domain-containing protein</fullName>
    </recommendedName>
</protein>
<evidence type="ECO:0000256" key="1">
    <source>
        <dbReference type="SAM" id="MobiDB-lite"/>
    </source>
</evidence>
<reference evidence="3" key="1">
    <citation type="submission" date="2020-05" db="EMBL/GenBank/DDBJ databases">
        <title>Mycena genomes resolve the evolution of fungal bioluminescence.</title>
        <authorList>
            <person name="Tsai I.J."/>
        </authorList>
    </citation>
    <scope>NUCLEOTIDE SEQUENCE</scope>
    <source>
        <strain evidence="3">CCC161011</strain>
    </source>
</reference>
<keyword evidence="4" id="KW-1185">Reference proteome</keyword>
<comment type="caution">
    <text evidence="3">The sequence shown here is derived from an EMBL/GenBank/DDBJ whole genome shotgun (WGS) entry which is preliminary data.</text>
</comment>
<feature type="domain" description="Ndc10" evidence="2">
    <location>
        <begin position="10"/>
        <end position="173"/>
    </location>
</feature>
<evidence type="ECO:0000313" key="4">
    <source>
        <dbReference type="Proteomes" id="UP000620124"/>
    </source>
</evidence>
<dbReference type="Gene3D" id="1.10.443.20">
    <property type="entry name" value="Centromere DNA-binding protein complex CBF3 subunit, domain 2"/>
    <property type="match status" value="1"/>
</dbReference>
<dbReference type="EMBL" id="JACAZI010000001">
    <property type="protein sequence ID" value="KAF7372566.1"/>
    <property type="molecule type" value="Genomic_DNA"/>
</dbReference>
<dbReference type="InterPro" id="IPR031872">
    <property type="entry name" value="NDC10_II"/>
</dbReference>
<feature type="compositionally biased region" description="Basic residues" evidence="1">
    <location>
        <begin position="356"/>
        <end position="365"/>
    </location>
</feature>
<dbReference type="GO" id="GO:0003677">
    <property type="term" value="F:DNA binding"/>
    <property type="evidence" value="ECO:0007669"/>
    <property type="project" value="InterPro"/>
</dbReference>
<accession>A0A8H7DII0</accession>